<dbReference type="GO" id="GO:0055085">
    <property type="term" value="P:transmembrane transport"/>
    <property type="evidence" value="ECO:0007669"/>
    <property type="project" value="InterPro"/>
</dbReference>
<organism evidence="9 10">
    <name type="scientific">Eleusine coracana subsp. coracana</name>
    <dbReference type="NCBI Taxonomy" id="191504"/>
    <lineage>
        <taxon>Eukaryota</taxon>
        <taxon>Viridiplantae</taxon>
        <taxon>Streptophyta</taxon>
        <taxon>Embryophyta</taxon>
        <taxon>Tracheophyta</taxon>
        <taxon>Spermatophyta</taxon>
        <taxon>Magnoliopsida</taxon>
        <taxon>Liliopsida</taxon>
        <taxon>Poales</taxon>
        <taxon>Poaceae</taxon>
        <taxon>PACMAD clade</taxon>
        <taxon>Chloridoideae</taxon>
        <taxon>Cynodonteae</taxon>
        <taxon>Eleusininae</taxon>
        <taxon>Eleusine</taxon>
    </lineage>
</organism>
<evidence type="ECO:0000256" key="6">
    <source>
        <dbReference type="ARBA" id="ARBA00023136"/>
    </source>
</evidence>
<dbReference type="Gene3D" id="1.20.1420.30">
    <property type="entry name" value="NCX, central ion-binding region"/>
    <property type="match status" value="1"/>
</dbReference>
<dbReference type="PANTHER" id="PTHR11878:SF65">
    <property type="entry name" value="NA_CA-EXCHANGE PROTEIN, ISOFORM G"/>
    <property type="match status" value="1"/>
</dbReference>
<sequence>MGSTAPSYPCDTYLLFHGETLLSNRVRAFIYTVALSYCFIGLSVITGRFFKAMENIVKQSREVVTMDPHSNTPVVKHEKVWNYTIADISLLAFGTSFPQISLATIDAIRNMGQLTAGGLGPGTLIGSAAFDLFPIHAVCVIMPRAGSLKKISDLGVCVRGERPEDWVPEEDASVDTGNDEISEDIEDMFSVDLYHNTEYSKIPEKDMEGSPIMNNSVKNTQEKLPLVYIWWQHFVDAVTLESPESRKMDSACLSNSVNIYVGIGVPWLIDTMYNYFVYQEPLYIDNADGLSFSLVVFFATSFGCITVLVLRRIILGAELGGPRLWAWMTSTYFMTDMSCSVLQSPCINGSIDRRDYDMMALVPSAIQQRSRTKILDLCALPNHTGVLSKIAVINRDPDGRCSERFHAAAAADPACLAAGDPPSAPAIPYFQRSSCVWRMVPVSWIPPPRDAPDTGGNGGARRAWSRFELFIDVESLPRELCCRRCHCHTSVREEQSVDLWGDFEVFHCKNRAAPQSRFQA</sequence>
<dbReference type="Proteomes" id="UP001054889">
    <property type="component" value="Unassembled WGS sequence"/>
</dbReference>
<reference evidence="9" key="1">
    <citation type="journal article" date="2018" name="DNA Res.">
        <title>Multiple hybrid de novo genome assembly of finger millet, an orphan allotetraploid crop.</title>
        <authorList>
            <person name="Hatakeyama M."/>
            <person name="Aluri S."/>
            <person name="Balachadran M.T."/>
            <person name="Sivarajan S.R."/>
            <person name="Patrignani A."/>
            <person name="Gruter S."/>
            <person name="Poveda L."/>
            <person name="Shimizu-Inatsugi R."/>
            <person name="Baeten J."/>
            <person name="Francoijs K.J."/>
            <person name="Nataraja K.N."/>
            <person name="Reddy Y.A.N."/>
            <person name="Phadnis S."/>
            <person name="Ravikumar R.L."/>
            <person name="Schlapbach R."/>
            <person name="Sreeman S.M."/>
            <person name="Shimizu K.K."/>
        </authorList>
    </citation>
    <scope>NUCLEOTIDE SEQUENCE</scope>
</reference>
<dbReference type="Pfam" id="PF01699">
    <property type="entry name" value="Na_Ca_ex"/>
    <property type="match status" value="1"/>
</dbReference>
<feature type="transmembrane region" description="Helical" evidence="7">
    <location>
        <begin position="28"/>
        <end position="50"/>
    </location>
</feature>
<keyword evidence="10" id="KW-1185">Reference proteome</keyword>
<name>A0AAV5D2B8_ELECO</name>
<keyword evidence="6 7" id="KW-0472">Membrane</keyword>
<reference evidence="9" key="2">
    <citation type="submission" date="2021-12" db="EMBL/GenBank/DDBJ databases">
        <title>Resequencing data analysis of finger millet.</title>
        <authorList>
            <person name="Hatakeyama M."/>
            <person name="Aluri S."/>
            <person name="Balachadran M.T."/>
            <person name="Sivarajan S.R."/>
            <person name="Poveda L."/>
            <person name="Shimizu-Inatsugi R."/>
            <person name="Schlapbach R."/>
            <person name="Sreeman S.M."/>
            <person name="Shimizu K.K."/>
        </authorList>
    </citation>
    <scope>NUCLEOTIDE SEQUENCE</scope>
</reference>
<evidence type="ECO:0000256" key="5">
    <source>
        <dbReference type="ARBA" id="ARBA00023065"/>
    </source>
</evidence>
<comment type="caution">
    <text evidence="9">The sequence shown here is derived from an EMBL/GenBank/DDBJ whole genome shotgun (WGS) entry which is preliminary data.</text>
</comment>
<dbReference type="InterPro" id="IPR004837">
    <property type="entry name" value="NaCa_Exmemb"/>
</dbReference>
<evidence type="ECO:0000259" key="8">
    <source>
        <dbReference type="Pfam" id="PF01699"/>
    </source>
</evidence>
<evidence type="ECO:0000256" key="4">
    <source>
        <dbReference type="ARBA" id="ARBA00022989"/>
    </source>
</evidence>
<evidence type="ECO:0000256" key="3">
    <source>
        <dbReference type="ARBA" id="ARBA00022692"/>
    </source>
</evidence>
<dbReference type="AlphaFoldDB" id="A0AAV5D2B8"/>
<protein>
    <recommendedName>
        <fullName evidence="8">Sodium/calcium exchanger membrane region domain-containing protein</fullName>
    </recommendedName>
</protein>
<keyword evidence="3 7" id="KW-0812">Transmembrane</keyword>
<keyword evidence="2" id="KW-0813">Transport</keyword>
<accession>A0AAV5D2B8</accession>
<dbReference type="GO" id="GO:0012505">
    <property type="term" value="C:endomembrane system"/>
    <property type="evidence" value="ECO:0007669"/>
    <property type="project" value="UniProtKB-SubCell"/>
</dbReference>
<dbReference type="PANTHER" id="PTHR11878">
    <property type="entry name" value="SODIUM/CALCIUM EXCHANGER"/>
    <property type="match status" value="1"/>
</dbReference>
<feature type="domain" description="Sodium/calcium exchanger membrane region" evidence="8">
    <location>
        <begin position="32"/>
        <end position="142"/>
    </location>
</feature>
<dbReference type="GO" id="GO:0030001">
    <property type="term" value="P:metal ion transport"/>
    <property type="evidence" value="ECO:0007669"/>
    <property type="project" value="TreeGrafter"/>
</dbReference>
<keyword evidence="4 7" id="KW-1133">Transmembrane helix</keyword>
<feature type="transmembrane region" description="Helical" evidence="7">
    <location>
        <begin position="251"/>
        <end position="269"/>
    </location>
</feature>
<comment type="subcellular location">
    <subcellularLocation>
        <location evidence="1">Endomembrane system</location>
        <topology evidence="1">Multi-pass membrane protein</topology>
    </subcellularLocation>
</comment>
<proteinExistence type="predicted"/>
<evidence type="ECO:0000256" key="2">
    <source>
        <dbReference type="ARBA" id="ARBA00022448"/>
    </source>
</evidence>
<dbReference type="InterPro" id="IPR051171">
    <property type="entry name" value="CaCA"/>
</dbReference>
<evidence type="ECO:0000313" key="10">
    <source>
        <dbReference type="Proteomes" id="UP001054889"/>
    </source>
</evidence>
<dbReference type="GO" id="GO:0016020">
    <property type="term" value="C:membrane"/>
    <property type="evidence" value="ECO:0007669"/>
    <property type="project" value="InterPro"/>
</dbReference>
<feature type="transmembrane region" description="Helical" evidence="7">
    <location>
        <begin position="289"/>
        <end position="310"/>
    </location>
</feature>
<evidence type="ECO:0000256" key="7">
    <source>
        <dbReference type="SAM" id="Phobius"/>
    </source>
</evidence>
<evidence type="ECO:0000313" key="9">
    <source>
        <dbReference type="EMBL" id="GJN05069.1"/>
    </source>
</evidence>
<dbReference type="InterPro" id="IPR044880">
    <property type="entry name" value="NCX_ion-bd_dom_sf"/>
</dbReference>
<keyword evidence="5" id="KW-0406">Ion transport</keyword>
<dbReference type="EMBL" id="BQKI01000011">
    <property type="protein sequence ID" value="GJN05069.1"/>
    <property type="molecule type" value="Genomic_DNA"/>
</dbReference>
<evidence type="ECO:0000256" key="1">
    <source>
        <dbReference type="ARBA" id="ARBA00004127"/>
    </source>
</evidence>
<gene>
    <name evidence="9" type="primary">ga22669</name>
    <name evidence="9" type="ORF">PR202_ga22669</name>
</gene>